<reference evidence="1" key="1">
    <citation type="journal article" date="2012" name="PLoS ONE">
        <title>Gene sets for utilization of primary and secondary nutrition supplies in the distal gut of endangered iberian lynx.</title>
        <authorList>
            <person name="Alcaide M."/>
            <person name="Messina E."/>
            <person name="Richter M."/>
            <person name="Bargiela R."/>
            <person name="Peplies J."/>
            <person name="Huws S.A."/>
            <person name="Newbold C.J."/>
            <person name="Golyshin P.N."/>
            <person name="Simon M.A."/>
            <person name="Lopez G."/>
            <person name="Yakimov M.M."/>
            <person name="Ferrer M."/>
        </authorList>
    </citation>
    <scope>NUCLEOTIDE SEQUENCE</scope>
</reference>
<protein>
    <submittedName>
        <fullName evidence="1">Uncharacterized protein</fullName>
    </submittedName>
</protein>
<organism evidence="1">
    <name type="scientific">gut metagenome</name>
    <dbReference type="NCBI Taxonomy" id="749906"/>
    <lineage>
        <taxon>unclassified sequences</taxon>
        <taxon>metagenomes</taxon>
        <taxon>organismal metagenomes</taxon>
    </lineage>
</organism>
<gene>
    <name evidence="1" type="ORF">EVA_15073</name>
</gene>
<feature type="non-terminal residue" evidence="1">
    <location>
        <position position="25"/>
    </location>
</feature>
<name>J9FQR0_9ZZZZ</name>
<dbReference type="EMBL" id="AMCI01005084">
    <property type="protein sequence ID" value="EJW96823.1"/>
    <property type="molecule type" value="Genomic_DNA"/>
</dbReference>
<comment type="caution">
    <text evidence="1">The sequence shown here is derived from an EMBL/GenBank/DDBJ whole genome shotgun (WGS) entry which is preliminary data.</text>
</comment>
<accession>J9FQR0</accession>
<dbReference type="AlphaFoldDB" id="J9FQR0"/>
<sequence>MNKTYEQFMREVLGGAFDIDGAFSA</sequence>
<proteinExistence type="predicted"/>
<evidence type="ECO:0000313" key="1">
    <source>
        <dbReference type="EMBL" id="EJW96823.1"/>
    </source>
</evidence>